<sequence>MADPPGPAADETAPGPEDPPGRPGVSPSGPVDRPHAAVPTPRTTTMITTP</sequence>
<dbReference type="AlphaFoldDB" id="S3Z925"/>
<evidence type="ECO:0000313" key="3">
    <source>
        <dbReference type="Proteomes" id="UP000014629"/>
    </source>
</evidence>
<keyword evidence="3" id="KW-1185">Reference proteome</keyword>
<reference evidence="2 3" key="1">
    <citation type="submission" date="2013-02" db="EMBL/GenBank/DDBJ databases">
        <title>Draft Genome Sequence of Streptomyces aurantiacus, Which Produces Setomimycin.</title>
        <authorList>
            <person name="Gruening B.A."/>
            <person name="Praeg A."/>
            <person name="Erxleben A."/>
            <person name="Guenther S."/>
            <person name="Mueller M."/>
        </authorList>
    </citation>
    <scope>NUCLEOTIDE SEQUENCE [LARGE SCALE GENOMIC DNA]</scope>
    <source>
        <strain evidence="2 3">JA 4570</strain>
    </source>
</reference>
<proteinExistence type="predicted"/>
<protein>
    <submittedName>
        <fullName evidence="2">Uncharacterized protein</fullName>
    </submittedName>
</protein>
<dbReference type="PATRIC" id="fig|1286094.4.peg.6625"/>
<organism evidence="2 3">
    <name type="scientific">Streptomyces aurantiacus JA 4570</name>
    <dbReference type="NCBI Taxonomy" id="1286094"/>
    <lineage>
        <taxon>Bacteria</taxon>
        <taxon>Bacillati</taxon>
        <taxon>Actinomycetota</taxon>
        <taxon>Actinomycetes</taxon>
        <taxon>Kitasatosporales</taxon>
        <taxon>Streptomycetaceae</taxon>
        <taxon>Streptomyces</taxon>
        <taxon>Streptomyces aurantiacus group</taxon>
    </lineage>
</organism>
<evidence type="ECO:0000256" key="1">
    <source>
        <dbReference type="SAM" id="MobiDB-lite"/>
    </source>
</evidence>
<evidence type="ECO:0000313" key="2">
    <source>
        <dbReference type="EMBL" id="EPH40211.1"/>
    </source>
</evidence>
<feature type="region of interest" description="Disordered" evidence="1">
    <location>
        <begin position="1"/>
        <end position="50"/>
    </location>
</feature>
<name>S3Z925_9ACTN</name>
<dbReference type="Proteomes" id="UP000014629">
    <property type="component" value="Unassembled WGS sequence"/>
</dbReference>
<accession>S3Z925</accession>
<gene>
    <name evidence="2" type="ORF">STRAU_6705</name>
</gene>
<dbReference type="EMBL" id="AOPZ01000433">
    <property type="protein sequence ID" value="EPH40211.1"/>
    <property type="molecule type" value="Genomic_DNA"/>
</dbReference>
<feature type="compositionally biased region" description="Low complexity" evidence="1">
    <location>
        <begin position="39"/>
        <end position="50"/>
    </location>
</feature>
<comment type="caution">
    <text evidence="2">The sequence shown here is derived from an EMBL/GenBank/DDBJ whole genome shotgun (WGS) entry which is preliminary data.</text>
</comment>